<gene>
    <name evidence="2" type="ORF">NCTC11224_03929</name>
</gene>
<dbReference type="AlphaFoldDB" id="A0A2X2USP2"/>
<dbReference type="Proteomes" id="UP000251853">
    <property type="component" value="Unassembled WGS sequence"/>
</dbReference>
<protein>
    <submittedName>
        <fullName evidence="2">Phage portal protein, lambda family</fullName>
    </submittedName>
</protein>
<dbReference type="EMBL" id="UAVW01000016">
    <property type="protein sequence ID" value="SQB14875.1"/>
    <property type="molecule type" value="Genomic_DNA"/>
</dbReference>
<dbReference type="GO" id="GO:0005198">
    <property type="term" value="F:structural molecule activity"/>
    <property type="evidence" value="ECO:0007669"/>
    <property type="project" value="InterPro"/>
</dbReference>
<dbReference type="InterPro" id="IPR006429">
    <property type="entry name" value="Phage_lambda_portal"/>
</dbReference>
<evidence type="ECO:0000313" key="2">
    <source>
        <dbReference type="EMBL" id="SQB14875.1"/>
    </source>
</evidence>
<sequence length="529" mass="58547">MGILGKTLDNIITSIDPEKGLKRMAARQKMDILNSGYGNYGASSYKKSLAGWLYSGGSSREDIEDNLNVLRQRSRDLYMGVPLATGAIKTMRTNVVGRGLRLKPTIDREVLGIEAEDAHALERQIEREWALWADSPDCDAARLDNFYELQQLAFLSWLMSGDCLVLMPMKPRKNQPYDLRVRLIEADRLSSPGGYDTIDDHIIGGVETDSTGEVVAYHFSKHHPLSYSGTDMEWVRVPAYGEKTGRRNVIHIMARERIDQRRGVPFLAPVIEALKQLGRYTDAELVAAVVSGMFTVFIEKESPEDGPPIGSSIPEEMQVDAEDETTIELAPGAVIDLNEGEKANATSPGRPNANFSGFVEAICRQIGAALEIPYELLLKTFTASYSASRGALEEAWKMFKMYRTWLATDFCQVIYEEWLAEAVAKGRISAPGFFTDPLYRKAYSKAEWNGPARGILNPAQEVSAAEKRVQNGFSTRQSETMEMTGSDFYANVEQLKQEESKLKEVKNIASTEQTTAPAAGAEPAGGNGK</sequence>
<accession>A0A2X2USP2</accession>
<dbReference type="NCBIfam" id="TIGR01539">
    <property type="entry name" value="portal_lambda"/>
    <property type="match status" value="1"/>
</dbReference>
<dbReference type="GO" id="GO:0019068">
    <property type="term" value="P:virion assembly"/>
    <property type="evidence" value="ECO:0007669"/>
    <property type="project" value="InterPro"/>
</dbReference>
<organism evidence="2 3">
    <name type="scientific">Enterocloster clostridioformis</name>
    <dbReference type="NCBI Taxonomy" id="1531"/>
    <lineage>
        <taxon>Bacteria</taxon>
        <taxon>Bacillati</taxon>
        <taxon>Bacillota</taxon>
        <taxon>Clostridia</taxon>
        <taxon>Lachnospirales</taxon>
        <taxon>Lachnospiraceae</taxon>
        <taxon>Enterocloster</taxon>
    </lineage>
</organism>
<proteinExistence type="predicted"/>
<feature type="region of interest" description="Disordered" evidence="1">
    <location>
        <begin position="503"/>
        <end position="529"/>
    </location>
</feature>
<evidence type="ECO:0000313" key="3">
    <source>
        <dbReference type="Proteomes" id="UP000251853"/>
    </source>
</evidence>
<name>A0A2X2USP2_9FIRM</name>
<dbReference type="RefSeq" id="WP_112482691.1">
    <property type="nucleotide sequence ID" value="NZ_JAIWZC010000001.1"/>
</dbReference>
<dbReference type="Pfam" id="PF05136">
    <property type="entry name" value="Phage_portal_2"/>
    <property type="match status" value="1"/>
</dbReference>
<keyword evidence="3" id="KW-1185">Reference proteome</keyword>
<reference evidence="2 3" key="1">
    <citation type="submission" date="2018-06" db="EMBL/GenBank/DDBJ databases">
        <authorList>
            <consortium name="Pathogen Informatics"/>
            <person name="Doyle S."/>
        </authorList>
    </citation>
    <scope>NUCLEOTIDE SEQUENCE [LARGE SCALE GENOMIC DNA]</scope>
    <source>
        <strain evidence="2 3">NCTC11224</strain>
    </source>
</reference>
<evidence type="ECO:0000256" key="1">
    <source>
        <dbReference type="SAM" id="MobiDB-lite"/>
    </source>
</evidence>